<reference evidence="2 3" key="1">
    <citation type="journal article" date="2013" name="PLoS Genet.">
        <title>Comparative genome structure, secondary metabolite, and effector coding capacity across Cochliobolus pathogens.</title>
        <authorList>
            <person name="Condon B.J."/>
            <person name="Leng Y."/>
            <person name="Wu D."/>
            <person name="Bushley K.E."/>
            <person name="Ohm R.A."/>
            <person name="Otillar R."/>
            <person name="Martin J."/>
            <person name="Schackwitz W."/>
            <person name="Grimwood J."/>
            <person name="MohdZainudin N."/>
            <person name="Xue C."/>
            <person name="Wang R."/>
            <person name="Manning V.A."/>
            <person name="Dhillon B."/>
            <person name="Tu Z.J."/>
            <person name="Steffenson B.J."/>
            <person name="Salamov A."/>
            <person name="Sun H."/>
            <person name="Lowry S."/>
            <person name="LaButti K."/>
            <person name="Han J."/>
            <person name="Copeland A."/>
            <person name="Lindquist E."/>
            <person name="Barry K."/>
            <person name="Schmutz J."/>
            <person name="Baker S.E."/>
            <person name="Ciuffetti L.M."/>
            <person name="Grigoriev I.V."/>
            <person name="Zhong S."/>
            <person name="Turgeon B.G."/>
        </authorList>
    </citation>
    <scope>NUCLEOTIDE SEQUENCE [LARGE SCALE GENOMIC DNA]</scope>
    <source>
        <strain evidence="2 3">FI3</strain>
    </source>
</reference>
<dbReference type="Proteomes" id="UP000054337">
    <property type="component" value="Unassembled WGS sequence"/>
</dbReference>
<dbReference type="InterPro" id="IPR036047">
    <property type="entry name" value="F-box-like_dom_sf"/>
</dbReference>
<evidence type="ECO:0000313" key="3">
    <source>
        <dbReference type="Proteomes" id="UP000054337"/>
    </source>
</evidence>
<feature type="domain" description="F-box" evidence="1">
    <location>
        <begin position="1"/>
        <end position="47"/>
    </location>
</feature>
<dbReference type="RefSeq" id="XP_014560887.1">
    <property type="nucleotide sequence ID" value="XM_014705401.1"/>
</dbReference>
<name>W7ETB2_BIPV3</name>
<accession>W7ETB2</accession>
<evidence type="ECO:0000313" key="2">
    <source>
        <dbReference type="EMBL" id="EUN31311.1"/>
    </source>
</evidence>
<evidence type="ECO:0000259" key="1">
    <source>
        <dbReference type="PROSITE" id="PS50181"/>
    </source>
</evidence>
<dbReference type="SMART" id="SM00256">
    <property type="entry name" value="FBOX"/>
    <property type="match status" value="1"/>
</dbReference>
<dbReference type="SUPFAM" id="SSF81383">
    <property type="entry name" value="F-box domain"/>
    <property type="match status" value="1"/>
</dbReference>
<proteinExistence type="predicted"/>
<gene>
    <name evidence="2" type="ORF">COCVIDRAFT_88392</name>
</gene>
<sequence>MPGLLSLPTELLQQIASSLPCSSALNLLRVNHQLRKACNDRLVFQQIAKRDLNYSSLSKWGLYDGLILFEDDDPLLT</sequence>
<dbReference type="EMBL" id="KI968700">
    <property type="protein sequence ID" value="EUN31311.1"/>
    <property type="molecule type" value="Genomic_DNA"/>
</dbReference>
<dbReference type="OrthoDB" id="5139943at2759"/>
<protein>
    <recommendedName>
        <fullName evidence="1">F-box domain-containing protein</fullName>
    </recommendedName>
</protein>
<dbReference type="AlphaFoldDB" id="W7ETB2"/>
<feature type="non-terminal residue" evidence="2">
    <location>
        <position position="77"/>
    </location>
</feature>
<dbReference type="Pfam" id="PF12937">
    <property type="entry name" value="F-box-like"/>
    <property type="match status" value="1"/>
</dbReference>
<dbReference type="HOGENOM" id="CLU_2644589_0_0_1"/>
<dbReference type="GeneID" id="26258852"/>
<dbReference type="InterPro" id="IPR001810">
    <property type="entry name" value="F-box_dom"/>
</dbReference>
<organism evidence="2 3">
    <name type="scientific">Bipolaris victoriae (strain FI3)</name>
    <name type="common">Victoria blight of oats agent</name>
    <name type="synonym">Cochliobolus victoriae</name>
    <dbReference type="NCBI Taxonomy" id="930091"/>
    <lineage>
        <taxon>Eukaryota</taxon>
        <taxon>Fungi</taxon>
        <taxon>Dikarya</taxon>
        <taxon>Ascomycota</taxon>
        <taxon>Pezizomycotina</taxon>
        <taxon>Dothideomycetes</taxon>
        <taxon>Pleosporomycetidae</taxon>
        <taxon>Pleosporales</taxon>
        <taxon>Pleosporineae</taxon>
        <taxon>Pleosporaceae</taxon>
        <taxon>Bipolaris</taxon>
    </lineage>
</organism>
<dbReference type="Gene3D" id="1.20.1280.50">
    <property type="match status" value="1"/>
</dbReference>
<dbReference type="PROSITE" id="PS50181">
    <property type="entry name" value="FBOX"/>
    <property type="match status" value="1"/>
</dbReference>
<keyword evidence="3" id="KW-1185">Reference proteome</keyword>